<organism evidence="1 2">
    <name type="scientific">Anopheles albimanus</name>
    <name type="common">New world malaria mosquito</name>
    <dbReference type="NCBI Taxonomy" id="7167"/>
    <lineage>
        <taxon>Eukaryota</taxon>
        <taxon>Metazoa</taxon>
        <taxon>Ecdysozoa</taxon>
        <taxon>Arthropoda</taxon>
        <taxon>Hexapoda</taxon>
        <taxon>Insecta</taxon>
        <taxon>Pterygota</taxon>
        <taxon>Neoptera</taxon>
        <taxon>Endopterygota</taxon>
        <taxon>Diptera</taxon>
        <taxon>Nematocera</taxon>
        <taxon>Culicoidea</taxon>
        <taxon>Culicidae</taxon>
        <taxon>Anophelinae</taxon>
        <taxon>Anopheles</taxon>
    </lineage>
</organism>
<keyword evidence="2" id="KW-1185">Reference proteome</keyword>
<evidence type="ECO:0000313" key="2">
    <source>
        <dbReference type="Proteomes" id="UP000069272"/>
    </source>
</evidence>
<proteinExistence type="predicted"/>
<reference evidence="1 2" key="1">
    <citation type="journal article" date="2017" name="G3 (Bethesda)">
        <title>The Physical Genome Mapping of Anopheles albimanus Corrected Scaffold Misassemblies and Identified Interarm Rearrangements in Genus Anopheles.</title>
        <authorList>
            <person name="Artemov G.N."/>
            <person name="Peery A.N."/>
            <person name="Jiang X."/>
            <person name="Tu Z."/>
            <person name="Stegniy V.N."/>
            <person name="Sharakhova M.V."/>
            <person name="Sharakhov I.V."/>
        </authorList>
    </citation>
    <scope>NUCLEOTIDE SEQUENCE [LARGE SCALE GENOMIC DNA]</scope>
    <source>
        <strain evidence="1 2">ALBI9_A</strain>
    </source>
</reference>
<accession>A0A182FGQ6</accession>
<sequence length="160" mass="17173">MIARSGLVAGLLYLALLVPALDGVTTDRGPVRSTDSGSLDMLGVRGNQFVRGIPCGVACEFCGCEGTYVSEKCVCFCPDDDERNTECLTAVRKDELRAGIDNDILILSRGGARFARDVRLQAPLRARMGRGASVSWKGSRGPRTANVGSMKIKLNQMMDS</sequence>
<reference evidence="1" key="2">
    <citation type="submission" date="2022-08" db="UniProtKB">
        <authorList>
            <consortium name="EnsemblMetazoa"/>
        </authorList>
    </citation>
    <scope>IDENTIFICATION</scope>
    <source>
        <strain evidence="1">STECLA/ALBI9_A</strain>
    </source>
</reference>
<dbReference type="VEuPathDB" id="VectorBase:AALB005697"/>
<name>A0A182FGQ6_ANOAL</name>
<dbReference type="EnsemblMetazoa" id="AALB005697-RA">
    <property type="protein sequence ID" value="AALB005697-PA"/>
    <property type="gene ID" value="AALB005697"/>
</dbReference>
<dbReference type="AlphaFoldDB" id="A0A182FGQ6"/>
<dbReference type="Proteomes" id="UP000069272">
    <property type="component" value="Chromosome 3L"/>
</dbReference>
<evidence type="ECO:0000313" key="1">
    <source>
        <dbReference type="EnsemblMetazoa" id="AALB005697-PA"/>
    </source>
</evidence>
<protein>
    <submittedName>
        <fullName evidence="1">Uncharacterized protein</fullName>
    </submittedName>
</protein>